<organism evidence="2 3">
    <name type="scientific">Koribacter versatilis (strain Ellin345)</name>
    <dbReference type="NCBI Taxonomy" id="204669"/>
    <lineage>
        <taxon>Bacteria</taxon>
        <taxon>Pseudomonadati</taxon>
        <taxon>Acidobacteriota</taxon>
        <taxon>Terriglobia</taxon>
        <taxon>Terriglobales</taxon>
        <taxon>Candidatus Korobacteraceae</taxon>
        <taxon>Candidatus Korobacter</taxon>
    </lineage>
</organism>
<dbReference type="EnsemblBacteria" id="ABF40800">
    <property type="protein sequence ID" value="ABF40800"/>
    <property type="gene ID" value="Acid345_1799"/>
</dbReference>
<evidence type="ECO:0000313" key="3">
    <source>
        <dbReference type="Proteomes" id="UP000002432"/>
    </source>
</evidence>
<evidence type="ECO:0000313" key="2">
    <source>
        <dbReference type="EMBL" id="ABF40800.1"/>
    </source>
</evidence>
<proteinExistence type="predicted"/>
<feature type="transmembrane region" description="Helical" evidence="1">
    <location>
        <begin position="218"/>
        <end position="238"/>
    </location>
</feature>
<keyword evidence="1" id="KW-1133">Transmembrane helix</keyword>
<dbReference type="AlphaFoldDB" id="Q1IQQ0"/>
<feature type="transmembrane region" description="Helical" evidence="1">
    <location>
        <begin position="121"/>
        <end position="141"/>
    </location>
</feature>
<dbReference type="RefSeq" id="WP_011522602.1">
    <property type="nucleotide sequence ID" value="NC_008009.1"/>
</dbReference>
<feature type="transmembrane region" description="Helical" evidence="1">
    <location>
        <begin position="181"/>
        <end position="198"/>
    </location>
</feature>
<dbReference type="EMBL" id="CP000360">
    <property type="protein sequence ID" value="ABF40800.1"/>
    <property type="molecule type" value="Genomic_DNA"/>
</dbReference>
<feature type="transmembrane region" description="Helical" evidence="1">
    <location>
        <begin position="293"/>
        <end position="315"/>
    </location>
</feature>
<accession>Q1IQQ0</accession>
<protein>
    <submittedName>
        <fullName evidence="2">Uncharacterized protein</fullName>
    </submittedName>
</protein>
<sequence>MQLIDRYLYAVGRHLPKERRDDILAELRANILEMAEDREQELGRPLTIAEEEEILKKHGHPMQVASRYLPKRYLIGPGVFPFYWYTMRIVLPWVMLLYTVANFGRFITEPVTVQRLVEIVFGFFPVAFYFAAWMTLVFGLLEYARENYMSNPNLLYSWKPSKLPQVPQPQPEVPEKRPNPIFDFIGSLFGLAFLIMLRQHPMWILGPAMNYPHVPRPAAIWTTVYEMAIVFVSIQLAMKGMVIFSPNSRGWRIATMLVTKLSAITIIGFLLTANEFVVPGPGSDASLNDAVRQINFACHLGWRAVMIIVVLQFFWEIAKLAYPKLRSVKQLPKLFLVP</sequence>
<feature type="transmembrane region" description="Helical" evidence="1">
    <location>
        <begin position="250"/>
        <end position="273"/>
    </location>
</feature>
<name>Q1IQQ0_KORVE</name>
<keyword evidence="1" id="KW-0472">Membrane</keyword>
<keyword evidence="3" id="KW-1185">Reference proteome</keyword>
<dbReference type="KEGG" id="aba:Acid345_1799"/>
<feature type="transmembrane region" description="Helical" evidence="1">
    <location>
        <begin position="82"/>
        <end position="101"/>
    </location>
</feature>
<evidence type="ECO:0000256" key="1">
    <source>
        <dbReference type="SAM" id="Phobius"/>
    </source>
</evidence>
<keyword evidence="1" id="KW-0812">Transmembrane</keyword>
<dbReference type="Pfam" id="PF22564">
    <property type="entry name" value="HAAS"/>
    <property type="match status" value="1"/>
</dbReference>
<reference evidence="2 3" key="1">
    <citation type="journal article" date="2009" name="Appl. Environ. Microbiol.">
        <title>Three genomes from the phylum Acidobacteria provide insight into the lifestyles of these microorganisms in soils.</title>
        <authorList>
            <person name="Ward N.L."/>
            <person name="Challacombe J.F."/>
            <person name="Janssen P.H."/>
            <person name="Henrissat B."/>
            <person name="Coutinho P.M."/>
            <person name="Wu M."/>
            <person name="Xie G."/>
            <person name="Haft D.H."/>
            <person name="Sait M."/>
            <person name="Badger J."/>
            <person name="Barabote R.D."/>
            <person name="Bradley B."/>
            <person name="Brettin T.S."/>
            <person name="Brinkac L.M."/>
            <person name="Bruce D."/>
            <person name="Creasy T."/>
            <person name="Daugherty S.C."/>
            <person name="Davidsen T.M."/>
            <person name="DeBoy R.T."/>
            <person name="Detter J.C."/>
            <person name="Dodson R.J."/>
            <person name="Durkin A.S."/>
            <person name="Ganapathy A."/>
            <person name="Gwinn-Giglio M."/>
            <person name="Han C.S."/>
            <person name="Khouri H."/>
            <person name="Kiss H."/>
            <person name="Kothari S.P."/>
            <person name="Madupu R."/>
            <person name="Nelson K.E."/>
            <person name="Nelson W.C."/>
            <person name="Paulsen I."/>
            <person name="Penn K."/>
            <person name="Ren Q."/>
            <person name="Rosovitz M.J."/>
            <person name="Selengut J.D."/>
            <person name="Shrivastava S."/>
            <person name="Sullivan S.A."/>
            <person name="Tapia R."/>
            <person name="Thompson L.S."/>
            <person name="Watkins K.L."/>
            <person name="Yang Q."/>
            <person name="Yu C."/>
            <person name="Zafar N."/>
            <person name="Zhou L."/>
            <person name="Kuske C.R."/>
        </authorList>
    </citation>
    <scope>NUCLEOTIDE SEQUENCE [LARGE SCALE GENOMIC DNA]</scope>
    <source>
        <strain evidence="2 3">Ellin345</strain>
    </source>
</reference>
<dbReference type="eggNOG" id="ENOG5032TR1">
    <property type="taxonomic scope" value="Bacteria"/>
</dbReference>
<dbReference type="STRING" id="204669.Acid345_1799"/>
<dbReference type="HOGENOM" id="CLU_070272_0_0_0"/>
<gene>
    <name evidence="2" type="ordered locus">Acid345_1799</name>
</gene>
<dbReference type="OrthoDB" id="116789at2"/>
<dbReference type="Proteomes" id="UP000002432">
    <property type="component" value="Chromosome"/>
</dbReference>